<feature type="compositionally biased region" description="Polar residues" evidence="6">
    <location>
        <begin position="1680"/>
        <end position="1689"/>
    </location>
</feature>
<feature type="compositionally biased region" description="Basic and acidic residues" evidence="6">
    <location>
        <begin position="901"/>
        <end position="919"/>
    </location>
</feature>
<evidence type="ECO:0000259" key="7">
    <source>
        <dbReference type="PROSITE" id="PS50600"/>
    </source>
</evidence>
<evidence type="ECO:0000256" key="3">
    <source>
        <dbReference type="ARBA" id="ARBA00022670"/>
    </source>
</evidence>
<feature type="compositionally biased region" description="Basic and acidic residues" evidence="6">
    <location>
        <begin position="1446"/>
        <end position="1457"/>
    </location>
</feature>
<feature type="region of interest" description="Disordered" evidence="6">
    <location>
        <begin position="1293"/>
        <end position="1313"/>
    </location>
</feature>
<keyword evidence="4" id="KW-0833">Ubl conjugation pathway</keyword>
<feature type="region of interest" description="Disordered" evidence="6">
    <location>
        <begin position="561"/>
        <end position="622"/>
    </location>
</feature>
<feature type="compositionally biased region" description="Polar residues" evidence="6">
    <location>
        <begin position="441"/>
        <end position="451"/>
    </location>
</feature>
<dbReference type="InterPro" id="IPR038765">
    <property type="entry name" value="Papain-like_cys_pep_sf"/>
</dbReference>
<keyword evidence="9" id="KW-1185">Reference proteome</keyword>
<gene>
    <name evidence="8" type="ORF">GLAREA_11700</name>
</gene>
<feature type="compositionally biased region" description="Polar residues" evidence="6">
    <location>
        <begin position="1212"/>
        <end position="1222"/>
    </location>
</feature>
<feature type="compositionally biased region" description="Polar residues" evidence="6">
    <location>
        <begin position="598"/>
        <end position="618"/>
    </location>
</feature>
<dbReference type="eggNOG" id="KOG0779">
    <property type="taxonomic scope" value="Eukaryota"/>
</dbReference>
<sequence length="1756" mass="193408">MDNLPSHHRQINCRQVAAKNTIPSTSARPCSTPARSLSRAKDSFISKPVDIAVNSAANAIKQILDPSLEQLPGVSISIDRRFTLSGELTLTTFSQSCSTSRILRFDHALITLNVADEMARTASSVSLTNQSALPLQVTHLFTSNNQQLNTTNTFTLPCLPPNTPGAAQIDIPNNTPCNRPKKGTHAPVVEHEPPIMPSRSPGSRPRKLKSEHIDLTKSQEIPESDQEGQVPPQTNAVEIEDGIEVSDDESEIVQARSVRKRRPSAKRREEISRHITPNSETVKGFSSLSGETRGAERHSILLKTDNLDDRTSTELANDAITLTDFAELDKSGRKRKRHTEEAEAHSENATSSQVQVVIASPETRPERTGNARAQKWASLGVDYYKSIKRTSDIESFSAQPKTKILMRKYSSYGPKPRNTLLSSASQKGPFNITAAEFNGETFKQSSSSQARKNPPKRQRTDDRADASNTYPTEIIDLEDNKPTRAFRERSTTRSLKSEGSGGLRQRSKPPTGVSEFQKVENRVNPAPSRSQAKHNNKKHGLLLNGLEQLLAGSHKDKEFASYTKHDSNSDLSIYEDNSDPISDVGGAEKSRGFYSAPPRSTATGKMPTSNRQNFSKTGLKSHHFPSYAKSQTYDAASTSPDELAAPAFVQTAAKRRRTDGKSGESIEELESQRSITDEQLDLQHKATADELLAKADPAEPAAITSDTDDEADKRRIDIQPSEFLPSKKSRSTGQTNNNSCIVKQVFPVQGNSLLAPSKERWLLEYDVGDTQRKKNALKFRDSDGKEVLLVDLSKILKIEYGQDSAKTIIFTSANQDTSSGTRASGTRIHIELESADASTDLRSRLKKVEPTINLISKGLAQDGENYLDRVFQRPNNHRLMPVPTKPSKLEADDLQLIESNSHARNEQKWKEKQKAREGGQTRSSTLRNEATDTPQVAKSKGLARNMQVDQEPIHTMIQSTKSKPVEPQAFYGNGFSQRSLRSAAEPDMVPTRSSLRVPGRNAAPRVRAETPPPPPAWTEVHPEWHKDWNGTVYYPPGGRKGQVTVERDDILRLNEGEFLNDNLVTFYLRYLEHELQQTKPEVANRIYFQNSYFYPTLTKGVKKGINYQAVQRWTRTVDIFAKDYIIVPVCENLHWYVAIICNASKLLESKGPEEDVDAAEQDRKDAQAPAGPFEPSLSTDRGNTNGDGSVKETNDSPASVPDDADLRENKVESLSAQASSQEKPVRMPDTDCDLGKSKLSVAHPKDENKETTLSSSDGISDLPILHRGDEAVTNASDVDCIVPVEDHPIANVKSDILPRSPPKKAASNRKAKRISRLPLRDPAKPRIIILDSLGLPHSATCTNLKQYLVAEIKDKKGKNVEPPKEIGMLARNISLQDNHSDCGLYLLAYITKFLEAPDDFVSGVYQKRTDLVWQPKASEMRNDVRSLLLNLQKNIVTPKSGKSRSKRTEKAAKERQGSLKTQDYAQQLPSKTETSKAEQDHVATPLTKSLSPKPEVHTYATKQTFTESKGGRSPELGPSSSGHREEDEIHRDAGISESCPMEIDDSPENKRFTDASQQGRRSPAREALAPSPKSQSSSSQNSAESSSTLPQRQTEDVVEGDNSVHQSAASMLPDPPSTPGLRYPLVGDGRRSDSHTPGLSMSVIMDEPLPRVEGGADALCADSSPQSIDEPDCGDDLDTSRSQIVQPSAENHEPLPSDDDSESITNRLTQACINGAQSSPAPNPKTSMPGNFSDGEDFMLLASDPQEYVSLGSNDH</sequence>
<feature type="compositionally biased region" description="Acidic residues" evidence="6">
    <location>
        <begin position="242"/>
        <end position="251"/>
    </location>
</feature>
<keyword evidence="2" id="KW-0597">Phosphoprotein</keyword>
<feature type="compositionally biased region" description="Basic and acidic residues" evidence="6">
    <location>
        <begin position="1223"/>
        <end position="1236"/>
    </location>
</feature>
<feature type="region of interest" description="Disordered" evidence="6">
    <location>
        <begin position="1152"/>
        <end position="1260"/>
    </location>
</feature>
<organism evidence="8 9">
    <name type="scientific">Glarea lozoyensis (strain ATCC 20868 / MF5171)</name>
    <dbReference type="NCBI Taxonomy" id="1116229"/>
    <lineage>
        <taxon>Eukaryota</taxon>
        <taxon>Fungi</taxon>
        <taxon>Dikarya</taxon>
        <taxon>Ascomycota</taxon>
        <taxon>Pezizomycotina</taxon>
        <taxon>Leotiomycetes</taxon>
        <taxon>Helotiales</taxon>
        <taxon>Helotiaceae</taxon>
        <taxon>Glarea</taxon>
    </lineage>
</organism>
<dbReference type="RefSeq" id="XP_008088034.1">
    <property type="nucleotide sequence ID" value="XM_008089843.1"/>
</dbReference>
<dbReference type="Proteomes" id="UP000016922">
    <property type="component" value="Unassembled WGS sequence"/>
</dbReference>
<dbReference type="KEGG" id="glz:GLAREA_11700"/>
<dbReference type="GO" id="GO:0006508">
    <property type="term" value="P:proteolysis"/>
    <property type="evidence" value="ECO:0007669"/>
    <property type="project" value="UniProtKB-KW"/>
</dbReference>
<dbReference type="SUPFAM" id="SSF54001">
    <property type="entry name" value="Cysteine proteinases"/>
    <property type="match status" value="1"/>
</dbReference>
<feature type="compositionally biased region" description="Polar residues" evidence="6">
    <location>
        <begin position="1176"/>
        <end position="1187"/>
    </location>
</feature>
<evidence type="ECO:0000313" key="8">
    <source>
        <dbReference type="EMBL" id="EPE25119.1"/>
    </source>
</evidence>
<protein>
    <submittedName>
        <fullName evidence="8">Cysteine proteinase</fullName>
    </submittedName>
</protein>
<reference evidence="8 9" key="1">
    <citation type="journal article" date="2013" name="BMC Genomics">
        <title>Genomics-driven discovery of the pneumocandin biosynthetic gene cluster in the fungus Glarea lozoyensis.</title>
        <authorList>
            <person name="Chen L."/>
            <person name="Yue Q."/>
            <person name="Zhang X."/>
            <person name="Xiang M."/>
            <person name="Wang C."/>
            <person name="Li S."/>
            <person name="Che Y."/>
            <person name="Ortiz-Lopez F.J."/>
            <person name="Bills G.F."/>
            <person name="Liu X."/>
            <person name="An Z."/>
        </authorList>
    </citation>
    <scope>NUCLEOTIDE SEQUENCE [LARGE SCALE GENOMIC DNA]</scope>
    <source>
        <strain evidence="9">ATCC 20868 / MF5171</strain>
    </source>
</reference>
<feature type="region of interest" description="Disordered" evidence="6">
    <location>
        <begin position="1435"/>
        <end position="1738"/>
    </location>
</feature>
<feature type="region of interest" description="Disordered" evidence="6">
    <location>
        <begin position="653"/>
        <end position="678"/>
    </location>
</feature>
<dbReference type="InterPro" id="IPR051947">
    <property type="entry name" value="Sentrin-specific_protease"/>
</dbReference>
<feature type="compositionally biased region" description="Basic and acidic residues" evidence="6">
    <location>
        <begin position="1522"/>
        <end position="1534"/>
    </location>
</feature>
<feature type="compositionally biased region" description="Basic and acidic residues" evidence="6">
    <location>
        <begin position="478"/>
        <end position="491"/>
    </location>
</feature>
<dbReference type="GeneID" id="19470741"/>
<feature type="domain" description="Ubiquitin-like protease family profile" evidence="7">
    <location>
        <begin position="1043"/>
        <end position="1393"/>
    </location>
</feature>
<dbReference type="GO" id="GO:0005737">
    <property type="term" value="C:cytoplasm"/>
    <property type="evidence" value="ECO:0007669"/>
    <property type="project" value="TreeGrafter"/>
</dbReference>
<feature type="region of interest" description="Disordered" evidence="6">
    <location>
        <begin position="981"/>
        <end position="1021"/>
    </location>
</feature>
<feature type="compositionally biased region" description="Polar residues" evidence="6">
    <location>
        <begin position="275"/>
        <end position="290"/>
    </location>
</feature>
<feature type="region of interest" description="Disordered" evidence="6">
    <location>
        <begin position="898"/>
        <end position="944"/>
    </location>
</feature>
<dbReference type="Gene3D" id="3.40.395.10">
    <property type="entry name" value="Adenoviral Proteinase, Chain A"/>
    <property type="match status" value="1"/>
</dbReference>
<dbReference type="STRING" id="1116229.S3CIM5"/>
<feature type="region of interest" description="Disordered" evidence="6">
    <location>
        <begin position="431"/>
        <end position="537"/>
    </location>
</feature>
<dbReference type="Pfam" id="PF02902">
    <property type="entry name" value="Peptidase_C48"/>
    <property type="match status" value="1"/>
</dbReference>
<proteinExistence type="inferred from homology"/>
<feature type="compositionally biased region" description="Polar residues" evidence="6">
    <location>
        <begin position="920"/>
        <end position="936"/>
    </location>
</feature>
<feature type="compositionally biased region" description="Polar residues" evidence="6">
    <location>
        <begin position="1458"/>
        <end position="1472"/>
    </location>
</feature>
<evidence type="ECO:0000256" key="1">
    <source>
        <dbReference type="ARBA" id="ARBA00005234"/>
    </source>
</evidence>
<feature type="region of interest" description="Disordered" evidence="6">
    <location>
        <begin position="242"/>
        <end position="293"/>
    </location>
</feature>
<evidence type="ECO:0000313" key="9">
    <source>
        <dbReference type="Proteomes" id="UP000016922"/>
    </source>
</evidence>
<dbReference type="PANTHER" id="PTHR46896:SF3">
    <property type="entry name" value="FI06413P-RELATED"/>
    <property type="match status" value="1"/>
</dbReference>
<comment type="similarity">
    <text evidence="1">Belongs to the peptidase C48 family.</text>
</comment>
<evidence type="ECO:0000256" key="4">
    <source>
        <dbReference type="ARBA" id="ARBA00022786"/>
    </source>
</evidence>
<dbReference type="InterPro" id="IPR003653">
    <property type="entry name" value="Peptidase_C48_C"/>
</dbReference>
<dbReference type="PROSITE" id="PS50600">
    <property type="entry name" value="ULP_PROTEASE"/>
    <property type="match status" value="1"/>
</dbReference>
<feature type="region of interest" description="Disordered" evidence="6">
    <location>
        <begin position="692"/>
        <end position="736"/>
    </location>
</feature>
<name>S3CIM5_GLAL2</name>
<accession>S3CIM5</accession>
<dbReference type="PANTHER" id="PTHR46896">
    <property type="entry name" value="SENTRIN-SPECIFIC PROTEASE"/>
    <property type="match status" value="1"/>
</dbReference>
<dbReference type="OrthoDB" id="442460at2759"/>
<keyword evidence="3" id="KW-0645">Protease</keyword>
<dbReference type="EMBL" id="KE145372">
    <property type="protein sequence ID" value="EPE25119.1"/>
    <property type="molecule type" value="Genomic_DNA"/>
</dbReference>
<feature type="region of interest" description="Disordered" evidence="6">
    <location>
        <begin position="328"/>
        <end position="371"/>
    </location>
</feature>
<dbReference type="GO" id="GO:0005634">
    <property type="term" value="C:nucleus"/>
    <property type="evidence" value="ECO:0007669"/>
    <property type="project" value="TreeGrafter"/>
</dbReference>
<dbReference type="HOGENOM" id="CLU_239225_0_0_1"/>
<dbReference type="GO" id="GO:0070139">
    <property type="term" value="F:SUMO-specific endopeptidase activity"/>
    <property type="evidence" value="ECO:0007669"/>
    <property type="project" value="TreeGrafter"/>
</dbReference>
<evidence type="ECO:0000256" key="2">
    <source>
        <dbReference type="ARBA" id="ARBA00022553"/>
    </source>
</evidence>
<feature type="compositionally biased region" description="Low complexity" evidence="6">
    <location>
        <begin position="1569"/>
        <end position="1587"/>
    </location>
</feature>
<dbReference type="GO" id="GO:0016926">
    <property type="term" value="P:protein desumoylation"/>
    <property type="evidence" value="ECO:0007669"/>
    <property type="project" value="TreeGrafter"/>
</dbReference>
<evidence type="ECO:0000256" key="5">
    <source>
        <dbReference type="ARBA" id="ARBA00022801"/>
    </source>
</evidence>
<feature type="region of interest" description="Disordered" evidence="6">
    <location>
        <begin position="165"/>
        <end position="211"/>
    </location>
</feature>
<keyword evidence="5" id="KW-0378">Hydrolase</keyword>
<feature type="compositionally biased region" description="Polar residues" evidence="6">
    <location>
        <begin position="1703"/>
        <end position="1730"/>
    </location>
</feature>
<evidence type="ECO:0000256" key="6">
    <source>
        <dbReference type="SAM" id="MobiDB-lite"/>
    </source>
</evidence>